<comment type="caution">
    <text evidence="4">The sequence shown here is derived from an EMBL/GenBank/DDBJ whole genome shotgun (WGS) entry which is preliminary data.</text>
</comment>
<gene>
    <name evidence="3" type="ORF">AaE_007011</name>
    <name evidence="4" type="ORF">DYB36_007792</name>
</gene>
<reference evidence="3 6" key="2">
    <citation type="submission" date="2019-06" db="EMBL/GenBank/DDBJ databases">
        <title>Genomics analysis of Aphanomyces spp. identifies a new class of oomycete effector associated with host adaptation.</title>
        <authorList>
            <person name="Gaulin E."/>
        </authorList>
    </citation>
    <scope>NUCLEOTIDE SEQUENCE [LARGE SCALE GENOMIC DNA]</scope>
    <source>
        <strain evidence="3 6">E</strain>
    </source>
</reference>
<feature type="domain" description="Complex 1 LYR protein" evidence="2">
    <location>
        <begin position="24"/>
        <end position="78"/>
    </location>
</feature>
<name>A0A397AD10_APHAT</name>
<accession>A0A397AD10</accession>
<dbReference type="EMBL" id="QUSZ01007157">
    <property type="protein sequence ID" value="RHY03361.1"/>
    <property type="molecule type" value="Genomic_DNA"/>
</dbReference>
<dbReference type="Pfam" id="PF05347">
    <property type="entry name" value="Complex1_LYR"/>
    <property type="match status" value="1"/>
</dbReference>
<dbReference type="EMBL" id="VJMI01012696">
    <property type="protein sequence ID" value="KAF0749540.1"/>
    <property type="molecule type" value="Genomic_DNA"/>
</dbReference>
<evidence type="ECO:0000259" key="2">
    <source>
        <dbReference type="Pfam" id="PF05347"/>
    </source>
</evidence>
<evidence type="ECO:0000256" key="1">
    <source>
        <dbReference type="SAM" id="MobiDB-lite"/>
    </source>
</evidence>
<evidence type="ECO:0000313" key="3">
    <source>
        <dbReference type="EMBL" id="KAF0749540.1"/>
    </source>
</evidence>
<dbReference type="AlphaFoldDB" id="A0A397AD10"/>
<dbReference type="CDD" id="cd20251">
    <property type="entry name" value="Complex1_LYR_SF"/>
    <property type="match status" value="1"/>
</dbReference>
<evidence type="ECO:0000313" key="5">
    <source>
        <dbReference type="Proteomes" id="UP000265427"/>
    </source>
</evidence>
<protein>
    <recommendedName>
        <fullName evidence="2">Complex 1 LYR protein domain-containing protein</fullName>
    </recommendedName>
</protein>
<organism evidence="4 5">
    <name type="scientific">Aphanomyces astaci</name>
    <name type="common">Crayfish plague agent</name>
    <dbReference type="NCBI Taxonomy" id="112090"/>
    <lineage>
        <taxon>Eukaryota</taxon>
        <taxon>Sar</taxon>
        <taxon>Stramenopiles</taxon>
        <taxon>Oomycota</taxon>
        <taxon>Saprolegniomycetes</taxon>
        <taxon>Saprolegniales</taxon>
        <taxon>Verrucalvaceae</taxon>
        <taxon>Aphanomyces</taxon>
    </lineage>
</organism>
<feature type="region of interest" description="Disordered" evidence="1">
    <location>
        <begin position="85"/>
        <end position="143"/>
    </location>
</feature>
<dbReference type="InterPro" id="IPR008011">
    <property type="entry name" value="Complex1_LYR_dom"/>
</dbReference>
<dbReference type="VEuPathDB" id="FungiDB:H257_11345"/>
<sequence length="143" mass="15981">MVTPTSRVGGGAALSFAYFVNRSQVLKQYRLFLREIRPLARDTRLEVQHTIRAKFDATRHETNPTEVKRHLAYGHSQMQHVRELVNSVSSTPMKSSRPSSPAPPKPSVSLTGTWTDAPAAADDVNESQEDIKGRVGKGWPWSR</sequence>
<feature type="compositionally biased region" description="Low complexity" evidence="1">
    <location>
        <begin position="87"/>
        <end position="99"/>
    </location>
</feature>
<proteinExistence type="predicted"/>
<reference evidence="4 5" key="1">
    <citation type="submission" date="2018-08" db="EMBL/GenBank/DDBJ databases">
        <title>Aphanomyces genome sequencing and annotation.</title>
        <authorList>
            <person name="Minardi D."/>
            <person name="Oidtmann B."/>
            <person name="Van Der Giezen M."/>
            <person name="Studholme D.J."/>
        </authorList>
    </citation>
    <scope>NUCLEOTIDE SEQUENCE [LARGE SCALE GENOMIC DNA]</scope>
    <source>
        <strain evidence="4 5">Kv</strain>
    </source>
</reference>
<evidence type="ECO:0000313" key="4">
    <source>
        <dbReference type="EMBL" id="RHY03361.1"/>
    </source>
</evidence>
<dbReference type="Proteomes" id="UP000265427">
    <property type="component" value="Unassembled WGS sequence"/>
</dbReference>
<dbReference type="Proteomes" id="UP000469452">
    <property type="component" value="Unassembled WGS sequence"/>
</dbReference>
<evidence type="ECO:0000313" key="6">
    <source>
        <dbReference type="Proteomes" id="UP000469452"/>
    </source>
</evidence>